<evidence type="ECO:0000259" key="3">
    <source>
        <dbReference type="PROSITE" id="PS50004"/>
    </source>
</evidence>
<dbReference type="AlphaFoldDB" id="A0AAD1VX39"/>
<dbReference type="GO" id="GO:0070382">
    <property type="term" value="C:exocytic vesicle"/>
    <property type="evidence" value="ECO:0007669"/>
    <property type="project" value="TreeGrafter"/>
</dbReference>
<feature type="transmembrane region" description="Helical" evidence="2">
    <location>
        <begin position="59"/>
        <end position="82"/>
    </location>
</feature>
<dbReference type="GO" id="GO:0005509">
    <property type="term" value="F:calcium ion binding"/>
    <property type="evidence" value="ECO:0007669"/>
    <property type="project" value="TreeGrafter"/>
</dbReference>
<dbReference type="InterPro" id="IPR035892">
    <property type="entry name" value="C2_domain_sf"/>
</dbReference>
<comment type="similarity">
    <text evidence="1">Belongs to the synaptotagmin family.</text>
</comment>
<feature type="domain" description="C2" evidence="3">
    <location>
        <begin position="361"/>
        <end position="503"/>
    </location>
</feature>
<dbReference type="GO" id="GO:0098793">
    <property type="term" value="C:presynapse"/>
    <property type="evidence" value="ECO:0007669"/>
    <property type="project" value="GOC"/>
</dbReference>
<evidence type="ECO:0000313" key="4">
    <source>
        <dbReference type="EMBL" id="CAH2273414.1"/>
    </source>
</evidence>
<organism evidence="4 5">
    <name type="scientific">Pelobates cultripes</name>
    <name type="common">Western spadefoot toad</name>
    <dbReference type="NCBI Taxonomy" id="61616"/>
    <lineage>
        <taxon>Eukaryota</taxon>
        <taxon>Metazoa</taxon>
        <taxon>Chordata</taxon>
        <taxon>Craniata</taxon>
        <taxon>Vertebrata</taxon>
        <taxon>Euteleostomi</taxon>
        <taxon>Amphibia</taxon>
        <taxon>Batrachia</taxon>
        <taxon>Anura</taxon>
        <taxon>Pelobatoidea</taxon>
        <taxon>Pelobatidae</taxon>
        <taxon>Pelobates</taxon>
    </lineage>
</organism>
<keyword evidence="2" id="KW-0472">Membrane</keyword>
<gene>
    <name evidence="4" type="ORF">PECUL_23A028233</name>
</gene>
<name>A0AAD1VX39_PELCU</name>
<reference evidence="4" key="1">
    <citation type="submission" date="2022-03" db="EMBL/GenBank/DDBJ databases">
        <authorList>
            <person name="Alioto T."/>
            <person name="Alioto T."/>
            <person name="Gomez Garrido J."/>
        </authorList>
    </citation>
    <scope>NUCLEOTIDE SEQUENCE</scope>
</reference>
<dbReference type="InterPro" id="IPR000008">
    <property type="entry name" value="C2_dom"/>
</dbReference>
<feature type="domain" description="C2" evidence="3">
    <location>
        <begin position="215"/>
        <end position="332"/>
    </location>
</feature>
<dbReference type="Pfam" id="PF00168">
    <property type="entry name" value="C2"/>
    <property type="match status" value="1"/>
</dbReference>
<protein>
    <submittedName>
        <fullName evidence="4">Synaptotagmin-4-like isoform X1</fullName>
    </submittedName>
</protein>
<keyword evidence="2" id="KW-0812">Transmembrane</keyword>
<dbReference type="Proteomes" id="UP001295444">
    <property type="component" value="Chromosome 03"/>
</dbReference>
<dbReference type="EMBL" id="OW240914">
    <property type="protein sequence ID" value="CAH2273414.1"/>
    <property type="molecule type" value="Genomic_DNA"/>
</dbReference>
<dbReference type="PANTHER" id="PTHR10024:SF351">
    <property type="entry name" value="SYNAPTOTAGMIN-4-LIKE"/>
    <property type="match status" value="1"/>
</dbReference>
<dbReference type="GO" id="GO:0000149">
    <property type="term" value="F:SNARE binding"/>
    <property type="evidence" value="ECO:0007669"/>
    <property type="project" value="TreeGrafter"/>
</dbReference>
<dbReference type="GO" id="GO:0048791">
    <property type="term" value="P:calcium ion-regulated exocytosis of neurotransmitter"/>
    <property type="evidence" value="ECO:0007669"/>
    <property type="project" value="TreeGrafter"/>
</dbReference>
<evidence type="ECO:0000313" key="5">
    <source>
        <dbReference type="Proteomes" id="UP001295444"/>
    </source>
</evidence>
<dbReference type="GO" id="GO:0006906">
    <property type="term" value="P:vesicle fusion"/>
    <property type="evidence" value="ECO:0007669"/>
    <property type="project" value="TreeGrafter"/>
</dbReference>
<proteinExistence type="inferred from homology"/>
<dbReference type="GO" id="GO:0005544">
    <property type="term" value="F:calcium-dependent phospholipid binding"/>
    <property type="evidence" value="ECO:0007669"/>
    <property type="project" value="TreeGrafter"/>
</dbReference>
<keyword evidence="2" id="KW-1133">Transmembrane helix</keyword>
<dbReference type="PANTHER" id="PTHR10024">
    <property type="entry name" value="SYNAPTOTAGMIN"/>
    <property type="match status" value="1"/>
</dbReference>
<dbReference type="PROSITE" id="PS50004">
    <property type="entry name" value="C2"/>
    <property type="match status" value="2"/>
</dbReference>
<keyword evidence="5" id="KW-1185">Reference proteome</keyword>
<evidence type="ECO:0000256" key="2">
    <source>
        <dbReference type="SAM" id="Phobius"/>
    </source>
</evidence>
<dbReference type="GO" id="GO:0005886">
    <property type="term" value="C:plasma membrane"/>
    <property type="evidence" value="ECO:0007669"/>
    <property type="project" value="TreeGrafter"/>
</dbReference>
<dbReference type="SUPFAM" id="SSF49562">
    <property type="entry name" value="C2 domain (Calcium/lipid-binding domain, CaLB)"/>
    <property type="match status" value="2"/>
</dbReference>
<feature type="transmembrane region" description="Helical" evidence="2">
    <location>
        <begin position="21"/>
        <end position="47"/>
    </location>
</feature>
<dbReference type="Gene3D" id="2.60.40.150">
    <property type="entry name" value="C2 domain"/>
    <property type="match status" value="2"/>
</dbReference>
<dbReference type="GO" id="GO:0001786">
    <property type="term" value="F:phosphatidylserine binding"/>
    <property type="evidence" value="ECO:0007669"/>
    <property type="project" value="TreeGrafter"/>
</dbReference>
<accession>A0AAD1VX39</accession>
<evidence type="ECO:0000256" key="1">
    <source>
        <dbReference type="ARBA" id="ARBA00006996"/>
    </source>
</evidence>
<sequence>MMDSDYGMDESPEEQTTPRALCHSVVFFCSKGMIEGVVVFLFIWLLIQVLLNKQQEVHLQVLLGAGLALLCFSLLLGCAICWHRSRRRQSTLNIIGEDKDLAQPSVREQEQSELPGRSAAVTIALQYQDMDGDIIPKSGEVIPIQEALDSVPARSLHSRASLPSLYQLSTKTKRAIQRRSTVFSNGSQRGDRSRLMRVPHSYTEPSGFSGAKQKSPPRLNFTLHYSLQEETLTVIVTGLSNLPKKFHQKKDSWVKAYLMPGFIEPHIEQTEGLEGGQTFSFCRCSPGELGELNLRLAVFARERNNMREGLFGEVLFPCAHLDCQSEGTSDRTEELSLSKSKLKKSLSTMDVPCPPTPNPKFLGQILILLQYQMLANRIKVMVQKAENLGKLTRIPGAAGVFSVPSDHFVSIRLIQEGELKDMKETRSVSGSSPVWNAPFLFEASPKAVQEQTLTLEFLVMQGRIYNRARILGRVLIGAGASGAGLAHWEEVCSTGPKECAHWHTLQPDVF</sequence>
<dbReference type="SMART" id="SM00239">
    <property type="entry name" value="C2"/>
    <property type="match status" value="1"/>
</dbReference>
<dbReference type="GO" id="GO:0030424">
    <property type="term" value="C:axon"/>
    <property type="evidence" value="ECO:0007669"/>
    <property type="project" value="TreeGrafter"/>
</dbReference>
<dbReference type="GO" id="GO:0030276">
    <property type="term" value="F:clathrin binding"/>
    <property type="evidence" value="ECO:0007669"/>
    <property type="project" value="TreeGrafter"/>
</dbReference>